<evidence type="ECO:0000313" key="3">
    <source>
        <dbReference type="Proteomes" id="UP001500689"/>
    </source>
</evidence>
<reference evidence="3" key="1">
    <citation type="journal article" date="2019" name="Int. J. Syst. Evol. Microbiol.">
        <title>The Global Catalogue of Microorganisms (GCM) 10K type strain sequencing project: providing services to taxonomists for standard genome sequencing and annotation.</title>
        <authorList>
            <consortium name="The Broad Institute Genomics Platform"/>
            <consortium name="The Broad Institute Genome Sequencing Center for Infectious Disease"/>
            <person name="Wu L."/>
            <person name="Ma J."/>
        </authorList>
    </citation>
    <scope>NUCLEOTIDE SEQUENCE [LARGE SCALE GENOMIC DNA]</scope>
    <source>
        <strain evidence="3">JCM 16898</strain>
    </source>
</reference>
<accession>A0ABP6V3K2</accession>
<comment type="caution">
    <text evidence="2">The sequence shown here is derived from an EMBL/GenBank/DDBJ whole genome shotgun (WGS) entry which is preliminary data.</text>
</comment>
<evidence type="ECO:0000256" key="1">
    <source>
        <dbReference type="SAM" id="Phobius"/>
    </source>
</evidence>
<evidence type="ECO:0000313" key="2">
    <source>
        <dbReference type="EMBL" id="GAA3527766.1"/>
    </source>
</evidence>
<dbReference type="RefSeq" id="WP_344855417.1">
    <property type="nucleotide sequence ID" value="NZ_BAAAZN010000001.1"/>
</dbReference>
<dbReference type="EMBL" id="BAAAZN010000001">
    <property type="protein sequence ID" value="GAA3527766.1"/>
    <property type="molecule type" value="Genomic_DNA"/>
</dbReference>
<gene>
    <name evidence="2" type="ORF">GCM10022222_08450</name>
</gene>
<feature type="transmembrane region" description="Helical" evidence="1">
    <location>
        <begin position="15"/>
        <end position="41"/>
    </location>
</feature>
<keyword evidence="1" id="KW-0472">Membrane</keyword>
<keyword evidence="1" id="KW-0812">Transmembrane</keyword>
<dbReference type="Proteomes" id="UP001500689">
    <property type="component" value="Unassembled WGS sequence"/>
</dbReference>
<proteinExistence type="predicted"/>
<sequence length="98" mass="10509">MTTQVLALTSTENGLWWGAIIAGFVVVLAVAALLTVLVVFVRTIDRRVVKVRDTLKAAAENTAQTELIGKTANGVDAVLAEGLEHHLFLGRVLGKVRM</sequence>
<organism evidence="2 3">
    <name type="scientific">Amycolatopsis ultiminotia</name>
    <dbReference type="NCBI Taxonomy" id="543629"/>
    <lineage>
        <taxon>Bacteria</taxon>
        <taxon>Bacillati</taxon>
        <taxon>Actinomycetota</taxon>
        <taxon>Actinomycetes</taxon>
        <taxon>Pseudonocardiales</taxon>
        <taxon>Pseudonocardiaceae</taxon>
        <taxon>Amycolatopsis</taxon>
    </lineage>
</organism>
<protein>
    <submittedName>
        <fullName evidence="2">Uncharacterized protein</fullName>
    </submittedName>
</protein>
<keyword evidence="1" id="KW-1133">Transmembrane helix</keyword>
<name>A0ABP6V3K2_9PSEU</name>
<keyword evidence="3" id="KW-1185">Reference proteome</keyword>